<feature type="domain" description="F-box" evidence="2">
    <location>
        <begin position="92"/>
        <end position="149"/>
    </location>
</feature>
<evidence type="ECO:0000313" key="4">
    <source>
        <dbReference type="Proteomes" id="UP001465976"/>
    </source>
</evidence>
<feature type="compositionally biased region" description="Basic and acidic residues" evidence="1">
    <location>
        <begin position="438"/>
        <end position="448"/>
    </location>
</feature>
<name>A0ABR3FDD2_9AGAR</name>
<organism evidence="3 4">
    <name type="scientific">Marasmius crinis-equi</name>
    <dbReference type="NCBI Taxonomy" id="585013"/>
    <lineage>
        <taxon>Eukaryota</taxon>
        <taxon>Fungi</taxon>
        <taxon>Dikarya</taxon>
        <taxon>Basidiomycota</taxon>
        <taxon>Agaricomycotina</taxon>
        <taxon>Agaricomycetes</taxon>
        <taxon>Agaricomycetidae</taxon>
        <taxon>Agaricales</taxon>
        <taxon>Marasmiineae</taxon>
        <taxon>Marasmiaceae</taxon>
        <taxon>Marasmius</taxon>
    </lineage>
</organism>
<dbReference type="Gene3D" id="3.80.10.10">
    <property type="entry name" value="Ribonuclease Inhibitor"/>
    <property type="match status" value="1"/>
</dbReference>
<comment type="caution">
    <text evidence="3">The sequence shown here is derived from an EMBL/GenBank/DDBJ whole genome shotgun (WGS) entry which is preliminary data.</text>
</comment>
<accession>A0ABR3FDD2</accession>
<reference evidence="3 4" key="1">
    <citation type="submission" date="2024-02" db="EMBL/GenBank/DDBJ databases">
        <title>A draft genome for the cacao thread blight pathogen Marasmius crinis-equi.</title>
        <authorList>
            <person name="Cohen S.P."/>
            <person name="Baruah I.K."/>
            <person name="Amoako-Attah I."/>
            <person name="Bukari Y."/>
            <person name="Meinhardt L.W."/>
            <person name="Bailey B.A."/>
        </authorList>
    </citation>
    <scope>NUCLEOTIDE SEQUENCE [LARGE SCALE GENOMIC DNA]</scope>
    <source>
        <strain evidence="3 4">GH-76</strain>
    </source>
</reference>
<gene>
    <name evidence="3" type="ORF">V5O48_008667</name>
</gene>
<dbReference type="Proteomes" id="UP001465976">
    <property type="component" value="Unassembled WGS sequence"/>
</dbReference>
<dbReference type="Gene3D" id="1.20.1280.50">
    <property type="match status" value="1"/>
</dbReference>
<evidence type="ECO:0000313" key="3">
    <source>
        <dbReference type="EMBL" id="KAL0573284.1"/>
    </source>
</evidence>
<evidence type="ECO:0000259" key="2">
    <source>
        <dbReference type="Pfam" id="PF12937"/>
    </source>
</evidence>
<evidence type="ECO:0000256" key="1">
    <source>
        <dbReference type="SAM" id="MobiDB-lite"/>
    </source>
</evidence>
<dbReference type="PANTHER" id="PTHR38926">
    <property type="entry name" value="F-BOX DOMAIN CONTAINING PROTEIN, EXPRESSED"/>
    <property type="match status" value="1"/>
</dbReference>
<dbReference type="EMBL" id="JBAHYK010000520">
    <property type="protein sequence ID" value="KAL0573284.1"/>
    <property type="molecule type" value="Genomic_DNA"/>
</dbReference>
<dbReference type="SUPFAM" id="SSF52047">
    <property type="entry name" value="RNI-like"/>
    <property type="match status" value="1"/>
</dbReference>
<protein>
    <recommendedName>
        <fullName evidence="2">F-box domain-containing protein</fullName>
    </recommendedName>
</protein>
<feature type="region of interest" description="Disordered" evidence="1">
    <location>
        <begin position="438"/>
        <end position="457"/>
    </location>
</feature>
<sequence length="565" mass="63849">MNSNRSPSAKGSSSDHLLASIGHASSLKRLFKDVITPADRAVLSQYLRELEIDITRHDAEIQRLRAATYAAESRHRQLKNAFEMYSSLLAPIHRLPAEILHYIFSLCCDDLSILWGLQGELQVPTLVILTMVCSRWRELAISSSNLWAAIQFGHYSGSEEPHENGHRLNRMTQLFMARARNSPLRITFCVAQEEEGGLVQDPGFSLALDALCRRSNQWRHVEFEGYTYDHPALALIRGNLSNLQFLGYKEPQRMDEASELALLGPCPALRSMRLCLYLPERPFRENILEVPWHQLETLSLKLFPDTPSPLQILDRCPNLKNMTIDSYQGFDTPDRDFEGHIVSNLHHLSIDMHPGSMTYVPFLEHVTLPQLSSLDLYGIRQPRGSGCDEQPILDFFRRSSFPLTSLSLRYPNLSDDQVVRLLRAVPSLRTLHIEEGFDHSIDDPHPEDPPTAETRPMPNVLCTSNLFKRLLVDIIGPASAADSSFLPHLEKLDVAVHGKTVDSEAFAKAMISRWIPDPGLSARLGIDSICEVKVKFVDSAPEMPEGLERLRLFRSEGLRVELPEV</sequence>
<dbReference type="InterPro" id="IPR001810">
    <property type="entry name" value="F-box_dom"/>
</dbReference>
<dbReference type="InterPro" id="IPR032675">
    <property type="entry name" value="LRR_dom_sf"/>
</dbReference>
<dbReference type="PANTHER" id="PTHR38926:SF72">
    <property type="entry name" value="IM:7136021-RELATED"/>
    <property type="match status" value="1"/>
</dbReference>
<keyword evidence="4" id="KW-1185">Reference proteome</keyword>
<dbReference type="SUPFAM" id="SSF81383">
    <property type="entry name" value="F-box domain"/>
    <property type="match status" value="1"/>
</dbReference>
<dbReference type="Pfam" id="PF12937">
    <property type="entry name" value="F-box-like"/>
    <property type="match status" value="1"/>
</dbReference>
<dbReference type="InterPro" id="IPR036047">
    <property type="entry name" value="F-box-like_dom_sf"/>
</dbReference>
<proteinExistence type="predicted"/>